<reference evidence="2" key="1">
    <citation type="journal article" date="2022" name="Int. J. Mol. Sci.">
        <title>Draft Genome of Tanacetum Coccineum: Genomic Comparison of Closely Related Tanacetum-Family Plants.</title>
        <authorList>
            <person name="Yamashiro T."/>
            <person name="Shiraishi A."/>
            <person name="Nakayama K."/>
            <person name="Satake H."/>
        </authorList>
    </citation>
    <scope>NUCLEOTIDE SEQUENCE</scope>
</reference>
<gene>
    <name evidence="2" type="ORF">Tco_1070100</name>
</gene>
<name>A0ABQ5HKE0_9ASTR</name>
<proteinExistence type="predicted"/>
<feature type="domain" description="Reverse transcriptase Ty1/copia-type" evidence="1">
    <location>
        <begin position="192"/>
        <end position="249"/>
    </location>
</feature>
<dbReference type="EMBL" id="BQNB010019725">
    <property type="protein sequence ID" value="GJT88383.1"/>
    <property type="molecule type" value="Genomic_DNA"/>
</dbReference>
<keyword evidence="3" id="KW-1185">Reference proteome</keyword>
<evidence type="ECO:0000313" key="2">
    <source>
        <dbReference type="EMBL" id="GJT88383.1"/>
    </source>
</evidence>
<dbReference type="Pfam" id="PF07727">
    <property type="entry name" value="RVT_2"/>
    <property type="match status" value="1"/>
</dbReference>
<protein>
    <submittedName>
        <fullName evidence="2">Ribonuclease H-like domain-containing protein</fullName>
    </submittedName>
</protein>
<organism evidence="2 3">
    <name type="scientific">Tanacetum coccineum</name>
    <dbReference type="NCBI Taxonomy" id="301880"/>
    <lineage>
        <taxon>Eukaryota</taxon>
        <taxon>Viridiplantae</taxon>
        <taxon>Streptophyta</taxon>
        <taxon>Embryophyta</taxon>
        <taxon>Tracheophyta</taxon>
        <taxon>Spermatophyta</taxon>
        <taxon>Magnoliopsida</taxon>
        <taxon>eudicotyledons</taxon>
        <taxon>Gunneridae</taxon>
        <taxon>Pentapetalae</taxon>
        <taxon>asterids</taxon>
        <taxon>campanulids</taxon>
        <taxon>Asterales</taxon>
        <taxon>Asteraceae</taxon>
        <taxon>Asteroideae</taxon>
        <taxon>Anthemideae</taxon>
        <taxon>Anthemidinae</taxon>
        <taxon>Tanacetum</taxon>
    </lineage>
</organism>
<dbReference type="Proteomes" id="UP001151760">
    <property type="component" value="Unassembled WGS sequence"/>
</dbReference>
<accession>A0ABQ5HKE0</accession>
<dbReference type="InterPro" id="IPR013103">
    <property type="entry name" value="RVT_2"/>
</dbReference>
<evidence type="ECO:0000313" key="3">
    <source>
        <dbReference type="Proteomes" id="UP001151760"/>
    </source>
</evidence>
<reference evidence="2" key="2">
    <citation type="submission" date="2022-01" db="EMBL/GenBank/DDBJ databases">
        <authorList>
            <person name="Yamashiro T."/>
            <person name="Shiraishi A."/>
            <person name="Satake H."/>
            <person name="Nakayama K."/>
        </authorList>
    </citation>
    <scope>NUCLEOTIDE SEQUENCE</scope>
</reference>
<sequence>MGLENSQNNRWQSFPFSNLGEYEDVGNQNQSILFRSKTSIMGEMDLKWNMHCLEPMRARKSIRKLKEDHHYGSSTAEYEKSKELEPIKLIKEQLGWKSSSEKAQSQLNEKGFVDSDLKATCSKHSSLQISKNLIGYLGAYNMNERLTRTYIAQAFFLVSLSQEEPKRVSKALSDPAWVEAMQEELLQFKLQNVWVLVDLPKGHRAIGTKWVYINKKDERGIVIKNKARLVAQGQLKKRALTMIEVFAPWLGLRQ</sequence>
<comment type="caution">
    <text evidence="2">The sequence shown here is derived from an EMBL/GenBank/DDBJ whole genome shotgun (WGS) entry which is preliminary data.</text>
</comment>
<evidence type="ECO:0000259" key="1">
    <source>
        <dbReference type="Pfam" id="PF07727"/>
    </source>
</evidence>